<dbReference type="STRING" id="156994.SAMN04488028_107195"/>
<dbReference type="InterPro" id="IPR013830">
    <property type="entry name" value="SGNH_hydro"/>
</dbReference>
<feature type="signal peptide" evidence="2">
    <location>
        <begin position="1"/>
        <end position="22"/>
    </location>
</feature>
<sequence length="264" mass="29637">MNNWSMKIWILGWFLLVSVACQEESGVQPVGDTVAQSDKDDQSDETDEVTDEEEQVDVPPATSELSYLALGDSYTIGQSVAEEDRWPVQLVAELKSEGQEMSAPKIIARTGWTTTNLIHAMDQEKELSARYDLVSLLIGVNNQYQRQPIERFTTEYPILLDRAIALAGGEPKRVVVLSIPDYGVTPFGQSADPERIAGEIDEYNRLKKQMTENKGVIFFDITEISRETKSNPSLIAVDGLHPSGQMYARWVEMVLPWITEELKP</sequence>
<feature type="chain" id="PRO_5011957743" evidence="2">
    <location>
        <begin position="23"/>
        <end position="264"/>
    </location>
</feature>
<feature type="compositionally biased region" description="Acidic residues" evidence="1">
    <location>
        <begin position="41"/>
        <end position="56"/>
    </location>
</feature>
<protein>
    <submittedName>
        <fullName evidence="4">Lysophospholipase L1</fullName>
    </submittedName>
</protein>
<keyword evidence="5" id="KW-1185">Reference proteome</keyword>
<evidence type="ECO:0000259" key="3">
    <source>
        <dbReference type="Pfam" id="PF13472"/>
    </source>
</evidence>
<feature type="domain" description="SGNH hydrolase-type esterase" evidence="3">
    <location>
        <begin position="69"/>
        <end position="249"/>
    </location>
</feature>
<dbReference type="EMBL" id="FRAA01000007">
    <property type="protein sequence ID" value="SHK70537.1"/>
    <property type="molecule type" value="Genomic_DNA"/>
</dbReference>
<evidence type="ECO:0000313" key="5">
    <source>
        <dbReference type="Proteomes" id="UP000184474"/>
    </source>
</evidence>
<dbReference type="GO" id="GO:0016788">
    <property type="term" value="F:hydrolase activity, acting on ester bonds"/>
    <property type="evidence" value="ECO:0007669"/>
    <property type="project" value="UniProtKB-ARBA"/>
</dbReference>
<reference evidence="5" key="1">
    <citation type="submission" date="2016-11" db="EMBL/GenBank/DDBJ databases">
        <authorList>
            <person name="Varghese N."/>
            <person name="Submissions S."/>
        </authorList>
    </citation>
    <scope>NUCLEOTIDE SEQUENCE [LARGE SCALE GENOMIC DNA]</scope>
    <source>
        <strain evidence="5">DSM 26134</strain>
    </source>
</reference>
<dbReference type="AlphaFoldDB" id="A0A1M6UMW1"/>
<dbReference type="Gene3D" id="3.40.50.1110">
    <property type="entry name" value="SGNH hydrolase"/>
    <property type="match status" value="1"/>
</dbReference>
<dbReference type="Proteomes" id="UP000184474">
    <property type="component" value="Unassembled WGS sequence"/>
</dbReference>
<dbReference type="SUPFAM" id="SSF52266">
    <property type="entry name" value="SGNH hydrolase"/>
    <property type="match status" value="1"/>
</dbReference>
<keyword evidence="2" id="KW-0732">Signal</keyword>
<gene>
    <name evidence="4" type="ORF">SAMN04488028_107195</name>
</gene>
<name>A0A1M6UMW1_REIAG</name>
<accession>A0A1M6UMW1</accession>
<dbReference type="CDD" id="cd01832">
    <property type="entry name" value="SGNH_hydrolase_like_1"/>
    <property type="match status" value="1"/>
</dbReference>
<dbReference type="PROSITE" id="PS51257">
    <property type="entry name" value="PROKAR_LIPOPROTEIN"/>
    <property type="match status" value="1"/>
</dbReference>
<dbReference type="Pfam" id="PF13472">
    <property type="entry name" value="Lipase_GDSL_2"/>
    <property type="match status" value="1"/>
</dbReference>
<dbReference type="InterPro" id="IPR036514">
    <property type="entry name" value="SGNH_hydro_sf"/>
</dbReference>
<evidence type="ECO:0000256" key="2">
    <source>
        <dbReference type="SAM" id="SignalP"/>
    </source>
</evidence>
<evidence type="ECO:0000256" key="1">
    <source>
        <dbReference type="SAM" id="MobiDB-lite"/>
    </source>
</evidence>
<proteinExistence type="predicted"/>
<evidence type="ECO:0000313" key="4">
    <source>
        <dbReference type="EMBL" id="SHK70537.1"/>
    </source>
</evidence>
<organism evidence="4 5">
    <name type="scientific">Reichenbachiella agariperforans</name>
    <dbReference type="NCBI Taxonomy" id="156994"/>
    <lineage>
        <taxon>Bacteria</taxon>
        <taxon>Pseudomonadati</taxon>
        <taxon>Bacteroidota</taxon>
        <taxon>Cytophagia</taxon>
        <taxon>Cytophagales</taxon>
        <taxon>Reichenbachiellaceae</taxon>
        <taxon>Reichenbachiella</taxon>
    </lineage>
</organism>
<feature type="region of interest" description="Disordered" evidence="1">
    <location>
        <begin position="28"/>
        <end position="62"/>
    </location>
</feature>